<keyword evidence="8" id="KW-1185">Reference proteome</keyword>
<comment type="subcellular location">
    <subcellularLocation>
        <location evidence="1">Mitochondrion</location>
    </subcellularLocation>
</comment>
<dbReference type="Pfam" id="PF15786">
    <property type="entry name" value="PET117"/>
    <property type="match status" value="1"/>
</dbReference>
<evidence type="ECO:0000256" key="2">
    <source>
        <dbReference type="ARBA" id="ARBA00008197"/>
    </source>
</evidence>
<name>H2XUF0_CIOIN</name>
<evidence type="ECO:0008006" key="9">
    <source>
        <dbReference type="Google" id="ProtNLM"/>
    </source>
</evidence>
<keyword evidence="6" id="KW-1133">Transmembrane helix</keyword>
<dbReference type="PANTHER" id="PTHR28163">
    <property type="entry name" value="PROTEIN PET117 HOMOLOG, MITOCHONDRIAL"/>
    <property type="match status" value="1"/>
</dbReference>
<dbReference type="HOGENOM" id="CLU_161486_2_0_1"/>
<feature type="coiled-coil region" evidence="5">
    <location>
        <begin position="42"/>
        <end position="76"/>
    </location>
</feature>
<evidence type="ECO:0000313" key="8">
    <source>
        <dbReference type="Proteomes" id="UP000008144"/>
    </source>
</evidence>
<keyword evidence="4" id="KW-0496">Mitochondrion</keyword>
<keyword evidence="3" id="KW-0809">Transit peptide</keyword>
<keyword evidence="6" id="KW-0812">Transmembrane</keyword>
<accession>H2XUF0</accession>
<evidence type="ECO:0000256" key="1">
    <source>
        <dbReference type="ARBA" id="ARBA00004173"/>
    </source>
</evidence>
<organism evidence="7 8">
    <name type="scientific">Ciona intestinalis</name>
    <name type="common">Transparent sea squirt</name>
    <name type="synonym">Ascidia intestinalis</name>
    <dbReference type="NCBI Taxonomy" id="7719"/>
    <lineage>
        <taxon>Eukaryota</taxon>
        <taxon>Metazoa</taxon>
        <taxon>Chordata</taxon>
        <taxon>Tunicata</taxon>
        <taxon>Ascidiacea</taxon>
        <taxon>Phlebobranchia</taxon>
        <taxon>Cionidae</taxon>
        <taxon>Ciona</taxon>
    </lineage>
</organism>
<keyword evidence="5" id="KW-0175">Coiled coil</keyword>
<dbReference type="GO" id="GO:0005739">
    <property type="term" value="C:mitochondrion"/>
    <property type="evidence" value="ECO:0000318"/>
    <property type="project" value="GO_Central"/>
</dbReference>
<proteinExistence type="inferred from homology"/>
<evidence type="ECO:0000256" key="3">
    <source>
        <dbReference type="ARBA" id="ARBA00022946"/>
    </source>
</evidence>
<dbReference type="Ensembl" id="ENSCINT00000035888.1">
    <property type="protein sequence ID" value="ENSCINP00000033284.1"/>
    <property type="gene ID" value="ENSCING00000022197.1"/>
</dbReference>
<protein>
    <recommendedName>
        <fullName evidence="9">Cytochrome c oxidase assembly protein</fullName>
    </recommendedName>
</protein>
<evidence type="ECO:0000256" key="5">
    <source>
        <dbReference type="SAM" id="Coils"/>
    </source>
</evidence>
<sequence length="79" mass="9424">MSSTARMAFGGSIIFTTSMIAYVHWNQQASQEQMREGVRRDFARIEEKERKKAENLKRLEEEQRLTKALYEQRERNLKS</sequence>
<comment type="similarity">
    <text evidence="2">Belongs to the PET117 family.</text>
</comment>
<feature type="transmembrane region" description="Helical" evidence="6">
    <location>
        <begin position="6"/>
        <end position="25"/>
    </location>
</feature>
<dbReference type="PANTHER" id="PTHR28163:SF1">
    <property type="entry name" value="PROTEIN PET117 HOMOLOG, MITOCHONDRIAL"/>
    <property type="match status" value="1"/>
</dbReference>
<reference evidence="7" key="2">
    <citation type="journal article" date="2008" name="Genome Biol.">
        <title>Improved genome assembly and evidence-based global gene model set for the chordate Ciona intestinalis: new insight into intron and operon populations.</title>
        <authorList>
            <person name="Satou Y."/>
            <person name="Mineta K."/>
            <person name="Ogasawara M."/>
            <person name="Sasakura Y."/>
            <person name="Shoguchi E."/>
            <person name="Ueno K."/>
            <person name="Yamada L."/>
            <person name="Matsumoto J."/>
            <person name="Wasserscheid J."/>
            <person name="Dewar K."/>
            <person name="Wiley G.B."/>
            <person name="Macmil S.L."/>
            <person name="Roe B.A."/>
            <person name="Zeller R.W."/>
            <person name="Hastings K.E."/>
            <person name="Lemaire P."/>
            <person name="Lindquist E."/>
            <person name="Endo T."/>
            <person name="Hotta K."/>
            <person name="Inaba K."/>
        </authorList>
    </citation>
    <scope>NUCLEOTIDE SEQUENCE [LARGE SCALE GENOMIC DNA]</scope>
    <source>
        <strain evidence="7">wild type</strain>
    </source>
</reference>
<dbReference type="GO" id="GO:0033617">
    <property type="term" value="P:mitochondrial respiratory chain complex IV assembly"/>
    <property type="evidence" value="ECO:0000318"/>
    <property type="project" value="GO_Central"/>
</dbReference>
<reference evidence="7" key="4">
    <citation type="submission" date="2025-09" db="UniProtKB">
        <authorList>
            <consortium name="Ensembl"/>
        </authorList>
    </citation>
    <scope>IDENTIFICATION</scope>
</reference>
<reference evidence="8" key="1">
    <citation type="journal article" date="2002" name="Science">
        <title>The draft genome of Ciona intestinalis: insights into chordate and vertebrate origins.</title>
        <authorList>
            <person name="Dehal P."/>
            <person name="Satou Y."/>
            <person name="Campbell R.K."/>
            <person name="Chapman J."/>
            <person name="Degnan B."/>
            <person name="De Tomaso A."/>
            <person name="Davidson B."/>
            <person name="Di Gregorio A."/>
            <person name="Gelpke M."/>
            <person name="Goodstein D.M."/>
            <person name="Harafuji N."/>
            <person name="Hastings K.E."/>
            <person name="Ho I."/>
            <person name="Hotta K."/>
            <person name="Huang W."/>
            <person name="Kawashima T."/>
            <person name="Lemaire P."/>
            <person name="Martinez D."/>
            <person name="Meinertzhagen I.A."/>
            <person name="Necula S."/>
            <person name="Nonaka M."/>
            <person name="Putnam N."/>
            <person name="Rash S."/>
            <person name="Saiga H."/>
            <person name="Satake M."/>
            <person name="Terry A."/>
            <person name="Yamada L."/>
            <person name="Wang H.G."/>
            <person name="Awazu S."/>
            <person name="Azumi K."/>
            <person name="Boore J."/>
            <person name="Branno M."/>
            <person name="Chin-Bow S."/>
            <person name="DeSantis R."/>
            <person name="Doyle S."/>
            <person name="Francino P."/>
            <person name="Keys D.N."/>
            <person name="Haga S."/>
            <person name="Hayashi H."/>
            <person name="Hino K."/>
            <person name="Imai K.S."/>
            <person name="Inaba K."/>
            <person name="Kano S."/>
            <person name="Kobayashi K."/>
            <person name="Kobayashi M."/>
            <person name="Lee B.I."/>
            <person name="Makabe K.W."/>
            <person name="Manohar C."/>
            <person name="Matassi G."/>
            <person name="Medina M."/>
            <person name="Mochizuki Y."/>
            <person name="Mount S."/>
            <person name="Morishita T."/>
            <person name="Miura S."/>
            <person name="Nakayama A."/>
            <person name="Nishizaka S."/>
            <person name="Nomoto H."/>
            <person name="Ohta F."/>
            <person name="Oishi K."/>
            <person name="Rigoutsos I."/>
            <person name="Sano M."/>
            <person name="Sasaki A."/>
            <person name="Sasakura Y."/>
            <person name="Shoguchi E."/>
            <person name="Shin-i T."/>
            <person name="Spagnuolo A."/>
            <person name="Stainier D."/>
            <person name="Suzuki M.M."/>
            <person name="Tassy O."/>
            <person name="Takatori N."/>
            <person name="Tokuoka M."/>
            <person name="Yagi K."/>
            <person name="Yoshizaki F."/>
            <person name="Wada S."/>
            <person name="Zhang C."/>
            <person name="Hyatt P.D."/>
            <person name="Larimer F."/>
            <person name="Detter C."/>
            <person name="Doggett N."/>
            <person name="Glavina T."/>
            <person name="Hawkins T."/>
            <person name="Richardson P."/>
            <person name="Lucas S."/>
            <person name="Kohara Y."/>
            <person name="Levine M."/>
            <person name="Satoh N."/>
            <person name="Rokhsar D.S."/>
        </authorList>
    </citation>
    <scope>NUCLEOTIDE SEQUENCE [LARGE SCALE GENOMIC DNA]</scope>
</reference>
<dbReference type="Proteomes" id="UP000008144">
    <property type="component" value="Chromosome 9"/>
</dbReference>
<dbReference type="EMBL" id="EAAA01002975">
    <property type="status" value="NOT_ANNOTATED_CDS"/>
    <property type="molecule type" value="Genomic_DNA"/>
</dbReference>
<evidence type="ECO:0000256" key="4">
    <source>
        <dbReference type="ARBA" id="ARBA00023128"/>
    </source>
</evidence>
<reference evidence="7" key="3">
    <citation type="submission" date="2025-08" db="UniProtKB">
        <authorList>
            <consortium name="Ensembl"/>
        </authorList>
    </citation>
    <scope>IDENTIFICATION</scope>
</reference>
<evidence type="ECO:0000313" key="7">
    <source>
        <dbReference type="Ensembl" id="ENSCINP00000033284.1"/>
    </source>
</evidence>
<evidence type="ECO:0000256" key="6">
    <source>
        <dbReference type="SAM" id="Phobius"/>
    </source>
</evidence>
<dbReference type="AlphaFoldDB" id="H2XUF0"/>
<keyword evidence="6" id="KW-0472">Membrane</keyword>
<dbReference type="InParanoid" id="H2XUF0"/>
<dbReference type="InterPro" id="IPR031568">
    <property type="entry name" value="Pet117"/>
</dbReference>